<protein>
    <submittedName>
        <fullName evidence="5">Tetratricopeptide repeat-containing protein</fullName>
    </submittedName>
</protein>
<feature type="signal peptide" evidence="4">
    <location>
        <begin position="1"/>
        <end position="25"/>
    </location>
</feature>
<proteinExistence type="predicted"/>
<dbReference type="InterPro" id="IPR051685">
    <property type="entry name" value="Ycf3/AcsC/BcsC/TPR_MFPF"/>
</dbReference>
<dbReference type="Pfam" id="PF14559">
    <property type="entry name" value="TPR_19"/>
    <property type="match status" value="1"/>
</dbReference>
<dbReference type="Pfam" id="PF13432">
    <property type="entry name" value="TPR_16"/>
    <property type="match status" value="3"/>
</dbReference>
<evidence type="ECO:0000313" key="6">
    <source>
        <dbReference type="Proteomes" id="UP000184603"/>
    </source>
</evidence>
<feature type="repeat" description="TPR" evidence="3">
    <location>
        <begin position="43"/>
        <end position="76"/>
    </location>
</feature>
<feature type="repeat" description="TPR" evidence="3">
    <location>
        <begin position="416"/>
        <end position="449"/>
    </location>
</feature>
<feature type="repeat" description="TPR" evidence="3">
    <location>
        <begin position="111"/>
        <end position="144"/>
    </location>
</feature>
<organism evidence="5 6">
    <name type="scientific">Desulfopila aestuarii DSM 18488</name>
    <dbReference type="NCBI Taxonomy" id="1121416"/>
    <lineage>
        <taxon>Bacteria</taxon>
        <taxon>Pseudomonadati</taxon>
        <taxon>Thermodesulfobacteriota</taxon>
        <taxon>Desulfobulbia</taxon>
        <taxon>Desulfobulbales</taxon>
        <taxon>Desulfocapsaceae</taxon>
        <taxon>Desulfopila</taxon>
    </lineage>
</organism>
<keyword evidence="6" id="KW-1185">Reference proteome</keyword>
<evidence type="ECO:0000313" key="5">
    <source>
        <dbReference type="EMBL" id="SHO51057.1"/>
    </source>
</evidence>
<dbReference type="SMART" id="SM00028">
    <property type="entry name" value="TPR"/>
    <property type="match status" value="11"/>
</dbReference>
<dbReference type="RefSeq" id="WP_073615248.1">
    <property type="nucleotide sequence ID" value="NZ_FRFE01000022.1"/>
</dbReference>
<dbReference type="AlphaFoldDB" id="A0A1M7YEJ1"/>
<dbReference type="PANTHER" id="PTHR44943">
    <property type="entry name" value="CELLULOSE SYNTHASE OPERON PROTEIN C"/>
    <property type="match status" value="1"/>
</dbReference>
<accession>A0A1M7YEJ1</accession>
<dbReference type="OrthoDB" id="9766710at2"/>
<dbReference type="PANTHER" id="PTHR44943:SF8">
    <property type="entry name" value="TPR REPEAT-CONTAINING PROTEIN MJ0263"/>
    <property type="match status" value="1"/>
</dbReference>
<dbReference type="InterPro" id="IPR019734">
    <property type="entry name" value="TPR_rpt"/>
</dbReference>
<evidence type="ECO:0000256" key="3">
    <source>
        <dbReference type="PROSITE-ProRule" id="PRU00339"/>
    </source>
</evidence>
<dbReference type="Gene3D" id="1.25.40.10">
    <property type="entry name" value="Tetratricopeptide repeat domain"/>
    <property type="match status" value="5"/>
</dbReference>
<dbReference type="SUPFAM" id="SSF48452">
    <property type="entry name" value="TPR-like"/>
    <property type="match status" value="2"/>
</dbReference>
<evidence type="ECO:0000256" key="4">
    <source>
        <dbReference type="SAM" id="SignalP"/>
    </source>
</evidence>
<dbReference type="InterPro" id="IPR011990">
    <property type="entry name" value="TPR-like_helical_dom_sf"/>
</dbReference>
<evidence type="ECO:0000256" key="1">
    <source>
        <dbReference type="ARBA" id="ARBA00022737"/>
    </source>
</evidence>
<keyword evidence="2 3" id="KW-0802">TPR repeat</keyword>
<feature type="chain" id="PRO_5013223883" evidence="4">
    <location>
        <begin position="26"/>
        <end position="570"/>
    </location>
</feature>
<keyword evidence="1" id="KW-0677">Repeat</keyword>
<name>A0A1M7YEJ1_9BACT</name>
<dbReference type="STRING" id="1121416.SAMN02745220_03804"/>
<feature type="repeat" description="TPR" evidence="3">
    <location>
        <begin position="485"/>
        <end position="518"/>
    </location>
</feature>
<feature type="repeat" description="TPR" evidence="3">
    <location>
        <begin position="313"/>
        <end position="346"/>
    </location>
</feature>
<dbReference type="EMBL" id="FRFE01000022">
    <property type="protein sequence ID" value="SHO51057.1"/>
    <property type="molecule type" value="Genomic_DNA"/>
</dbReference>
<keyword evidence="4" id="KW-0732">Signal</keyword>
<feature type="repeat" description="TPR" evidence="3">
    <location>
        <begin position="519"/>
        <end position="552"/>
    </location>
</feature>
<reference evidence="5 6" key="1">
    <citation type="submission" date="2016-12" db="EMBL/GenBank/DDBJ databases">
        <authorList>
            <person name="Song W.-J."/>
            <person name="Kurnit D.M."/>
        </authorList>
    </citation>
    <scope>NUCLEOTIDE SEQUENCE [LARGE SCALE GENOMIC DNA]</scope>
    <source>
        <strain evidence="5 6">DSM 18488</strain>
    </source>
</reference>
<sequence>MKRIRYFAITLLIPLFFASGTNTMATSTIAGEEAGQVNDRSCSYFYFLWGTHSEYSRLFEEALEAYEKALICDPNALFIEKKLPALHFRLGENDQAIQLLKKGIEKDPSDISQYLLLAHLAIQQNKRDEAIEVYTEALKHDPENENVRLRLAILLVQKDRLDEGETIFRDLIAKNGDLYLARIYLARLLQMRGADDDAAKVYEDALTLNWSPELAFEMVDFYSALERYEDVLRLYDSVIANDSSNQRAIIGRIQTLLAIGKDEDALVELQNLRKTNGNIESLDMAIAKTMLRLEKVDEAKTILESISQGEVASEANYLLGLIAFQEKKMESALGYFQKVPNSSPEYADSIYLQVRILRDFDRFDRAFSLLQKATNEPQGCDPLFFALLSSLYQEKDRLDDALATLTEGTTTFPESEQLHFELALLLERAGKQQEALKAMEKVLEISPNNPEALNYIGYTWANLNINLAEAKKYILLAVEQKPDNGFIRDSLGWVEFRLGNYETARAELLQALDLEPEDPNIHEHLGDVYRALKKYAEAIEAYQKGHDLFSQESDRARMKKKIDELQKKKK</sequence>
<dbReference type="PROSITE" id="PS50005">
    <property type="entry name" value="TPR"/>
    <property type="match status" value="6"/>
</dbReference>
<dbReference type="Proteomes" id="UP000184603">
    <property type="component" value="Unassembled WGS sequence"/>
</dbReference>
<gene>
    <name evidence="5" type="ORF">SAMN02745220_03804</name>
</gene>
<evidence type="ECO:0000256" key="2">
    <source>
        <dbReference type="ARBA" id="ARBA00022803"/>
    </source>
</evidence>